<dbReference type="PANTHER" id="PTHR20772:SF2">
    <property type="entry name" value="PROTEIN FMP42"/>
    <property type="match status" value="1"/>
</dbReference>
<accession>A0A061R1R6</accession>
<evidence type="ECO:0000256" key="2">
    <source>
        <dbReference type="ARBA" id="ARBA00006595"/>
    </source>
</evidence>
<name>A0A061R1R6_9CHLO</name>
<feature type="transmembrane region" description="Helical" evidence="8">
    <location>
        <begin position="120"/>
        <end position="144"/>
    </location>
</feature>
<feature type="transmembrane region" description="Helical" evidence="8">
    <location>
        <begin position="262"/>
        <end position="282"/>
    </location>
</feature>
<dbReference type="GO" id="GO:0016020">
    <property type="term" value="C:membrane"/>
    <property type="evidence" value="ECO:0007669"/>
    <property type="project" value="UniProtKB-SubCell"/>
</dbReference>
<feature type="transmembrane region" description="Helical" evidence="8">
    <location>
        <begin position="150"/>
        <end position="172"/>
    </location>
</feature>
<keyword evidence="4 8" id="KW-0812">Transmembrane</keyword>
<dbReference type="PANTHER" id="PTHR20772">
    <property type="entry name" value="PROTEIN FMP42"/>
    <property type="match status" value="1"/>
</dbReference>
<keyword evidence="3" id="KW-0813">Transport</keyword>
<evidence type="ECO:0000313" key="9">
    <source>
        <dbReference type="EMBL" id="JAC66872.1"/>
    </source>
</evidence>
<reference evidence="9" key="1">
    <citation type="submission" date="2014-05" db="EMBL/GenBank/DDBJ databases">
        <title>The transcriptome of the halophilic microalga Tetraselmis sp. GSL018 isolated from the Great Salt Lake, Utah.</title>
        <authorList>
            <person name="Jinkerson R.E."/>
            <person name="D'Adamo S."/>
            <person name="Posewitz M.C."/>
        </authorList>
    </citation>
    <scope>NUCLEOTIDE SEQUENCE</scope>
    <source>
        <strain evidence="9">GSL018</strain>
    </source>
</reference>
<dbReference type="InterPro" id="IPR036259">
    <property type="entry name" value="MFS_trans_sf"/>
</dbReference>
<feature type="region of interest" description="Disordered" evidence="7">
    <location>
        <begin position="533"/>
        <end position="553"/>
    </location>
</feature>
<dbReference type="Pfam" id="PF07690">
    <property type="entry name" value="MFS_1"/>
    <property type="match status" value="1"/>
</dbReference>
<evidence type="ECO:0000313" key="10">
    <source>
        <dbReference type="EMBL" id="JAC75648.1"/>
    </source>
</evidence>
<dbReference type="GO" id="GO:0022857">
    <property type="term" value="F:transmembrane transporter activity"/>
    <property type="evidence" value="ECO:0007669"/>
    <property type="project" value="InterPro"/>
</dbReference>
<evidence type="ECO:0000256" key="5">
    <source>
        <dbReference type="ARBA" id="ARBA00022989"/>
    </source>
</evidence>
<organism evidence="9">
    <name type="scientific">Tetraselmis sp. GSL018</name>
    <dbReference type="NCBI Taxonomy" id="582737"/>
    <lineage>
        <taxon>Eukaryota</taxon>
        <taxon>Viridiplantae</taxon>
        <taxon>Chlorophyta</taxon>
        <taxon>core chlorophytes</taxon>
        <taxon>Chlorodendrophyceae</taxon>
        <taxon>Chlorodendrales</taxon>
        <taxon>Chlorodendraceae</taxon>
        <taxon>Tetraselmis</taxon>
    </lineage>
</organism>
<comment type="subcellular location">
    <subcellularLocation>
        <location evidence="1">Membrane</location>
        <topology evidence="1">Multi-pass membrane protein</topology>
    </subcellularLocation>
</comment>
<dbReference type="InterPro" id="IPR052599">
    <property type="entry name" value="SLC43A_AATransporter"/>
</dbReference>
<evidence type="ECO:0000256" key="1">
    <source>
        <dbReference type="ARBA" id="ARBA00004141"/>
    </source>
</evidence>
<feature type="region of interest" description="Disordered" evidence="7">
    <location>
        <begin position="210"/>
        <end position="243"/>
    </location>
</feature>
<dbReference type="EMBL" id="GBEZ01009988">
    <property type="protein sequence ID" value="JAC75648.1"/>
    <property type="molecule type" value="Transcribed_RNA"/>
</dbReference>
<feature type="region of interest" description="Disordered" evidence="7">
    <location>
        <begin position="473"/>
        <end position="503"/>
    </location>
</feature>
<feature type="transmembrane region" description="Helical" evidence="8">
    <location>
        <begin position="426"/>
        <end position="446"/>
    </location>
</feature>
<feature type="transmembrane region" description="Helical" evidence="8">
    <location>
        <begin position="303"/>
        <end position="327"/>
    </location>
</feature>
<proteinExistence type="inferred from homology"/>
<dbReference type="InterPro" id="IPR011701">
    <property type="entry name" value="MFS"/>
</dbReference>
<evidence type="ECO:0000256" key="7">
    <source>
        <dbReference type="SAM" id="MobiDB-lite"/>
    </source>
</evidence>
<keyword evidence="6 8" id="KW-0472">Membrane</keyword>
<sequence length="553" mass="59533">MLSKQLAPPETPSPTWRVVLVTVALLHVLTATGEAYGWTALRPVLFSSGLFDRFSAYDQTTKMNLVSTLGISANAMCKLPLGFLLDRFGPRLTAVTGSVLFLVGSLMMGFGDRQSVLQMALAYFLLGTSGPFIQMPCFQFTNLFPRHKATLISFMITAFELSTGVFFIFNLASARLGMERSELFGAYSLVGVFILLTSLFMWPDSPHVEPDGDDADTDASAGAGEAADPKPEGAAGEASGRGGGGVPLIDRPFWGQVLSWEFAYVTLFFSVHNFTQGVVLTTMGMQTAHYFPDRRTADSMADLFSIILPLGFLPMLFCTITGASGFILNRPQLAFFVVSLMSCTYGALFLFPSLPTYLVLFVMFPVARQFVFSTFISFSATTFGYKSFGVINGTASTFAGLAQLLQNALVALVADDRTAWTWEAMDLLMSLVPTVLLLPPLAHWAAALCRRAPAGTPEGSEAGDVVQPLLSESALRPPAPPEPLRASDGPVSHSIPVLGSSHQHHPVPHFGSLSLTYGPMPFVVGSVSSSVDHHDGFLHSGQPLPHHPQPDEA</sequence>
<feature type="transmembrane region" description="Helical" evidence="8">
    <location>
        <begin position="390"/>
        <end position="414"/>
    </location>
</feature>
<keyword evidence="5 8" id="KW-1133">Transmembrane helix</keyword>
<feature type="transmembrane region" description="Helical" evidence="8">
    <location>
        <begin position="184"/>
        <end position="202"/>
    </location>
</feature>
<comment type="similarity">
    <text evidence="2">Belongs to the SLC43A transporter (TC 2.A.1.44) family.</text>
</comment>
<evidence type="ECO:0000256" key="6">
    <source>
        <dbReference type="ARBA" id="ARBA00023136"/>
    </source>
</evidence>
<evidence type="ECO:0000256" key="3">
    <source>
        <dbReference type="ARBA" id="ARBA00022448"/>
    </source>
</evidence>
<evidence type="ECO:0000256" key="4">
    <source>
        <dbReference type="ARBA" id="ARBA00022692"/>
    </source>
</evidence>
<protein>
    <submittedName>
        <fullName evidence="9">Mfs transporter</fullName>
    </submittedName>
</protein>
<dbReference type="Gene3D" id="1.20.1250.20">
    <property type="entry name" value="MFS general substrate transporter like domains"/>
    <property type="match status" value="1"/>
</dbReference>
<dbReference type="SUPFAM" id="SSF103473">
    <property type="entry name" value="MFS general substrate transporter"/>
    <property type="match status" value="1"/>
</dbReference>
<feature type="transmembrane region" description="Helical" evidence="8">
    <location>
        <begin position="88"/>
        <end position="108"/>
    </location>
</feature>
<dbReference type="AlphaFoldDB" id="A0A061R1R6"/>
<gene>
    <name evidence="9" type="ORF">TSPGSL018_12589</name>
    <name evidence="10" type="ORF">TSPGSL018_22448</name>
</gene>
<dbReference type="EMBL" id="GBEZ01019721">
    <property type="protein sequence ID" value="JAC66872.1"/>
    <property type="molecule type" value="Transcribed_RNA"/>
</dbReference>
<evidence type="ECO:0000256" key="8">
    <source>
        <dbReference type="SAM" id="Phobius"/>
    </source>
</evidence>